<dbReference type="NCBIfam" id="TIGR03349">
    <property type="entry name" value="IV_VI_DotU"/>
    <property type="match status" value="1"/>
</dbReference>
<gene>
    <name evidence="3" type="primary">icmH</name>
    <name evidence="3" type="ORF">O1D97_04220</name>
</gene>
<comment type="caution">
    <text evidence="3">The sequence shown here is derived from an EMBL/GenBank/DDBJ whole genome shotgun (WGS) entry which is preliminary data.</text>
</comment>
<feature type="domain" description="Type IV / VI secretion system DotU" evidence="2">
    <location>
        <begin position="55"/>
        <end position="260"/>
    </location>
</feature>
<keyword evidence="1" id="KW-1133">Transmembrane helix</keyword>
<dbReference type="EMBL" id="JAPUBN010000011">
    <property type="protein sequence ID" value="MCZ2720869.1"/>
    <property type="molecule type" value="Genomic_DNA"/>
</dbReference>
<dbReference type="Pfam" id="PF09850">
    <property type="entry name" value="DotU"/>
    <property type="match status" value="1"/>
</dbReference>
<dbReference type="InterPro" id="IPR017732">
    <property type="entry name" value="T4/T6SS_DotU"/>
</dbReference>
<evidence type="ECO:0000259" key="2">
    <source>
        <dbReference type="Pfam" id="PF09850"/>
    </source>
</evidence>
<dbReference type="Proteomes" id="UP001149719">
    <property type="component" value="Unassembled WGS sequence"/>
</dbReference>
<name>A0ABT4JTE1_9GAMM</name>
<organism evidence="3 4">
    <name type="scientific">Marinomonas phaeophyticola</name>
    <dbReference type="NCBI Taxonomy" id="3004091"/>
    <lineage>
        <taxon>Bacteria</taxon>
        <taxon>Pseudomonadati</taxon>
        <taxon>Pseudomonadota</taxon>
        <taxon>Gammaproteobacteria</taxon>
        <taxon>Oceanospirillales</taxon>
        <taxon>Oceanospirillaceae</taxon>
        <taxon>Marinomonas</taxon>
    </lineage>
</organism>
<protein>
    <submittedName>
        <fullName evidence="3">Type IVB secretion system protein IcmH/DotU</fullName>
    </submittedName>
</protein>
<keyword evidence="1" id="KW-0812">Transmembrane</keyword>
<accession>A0ABT4JTE1</accession>
<dbReference type="NCBIfam" id="NF038228">
    <property type="entry name" value="IcmH_DotU_IVB"/>
    <property type="match status" value="1"/>
</dbReference>
<reference evidence="3" key="1">
    <citation type="submission" date="2022-12" db="EMBL/GenBank/DDBJ databases">
        <title>Marinomonas 15G1-11 sp. nov, isolated from marine algae.</title>
        <authorList>
            <person name="Butt M."/>
            <person name="Choi D.G."/>
            <person name="Kim J.M."/>
            <person name="Lee J.K."/>
            <person name="Baek J.H."/>
            <person name="Jeon C.O."/>
        </authorList>
    </citation>
    <scope>NUCLEOTIDE SEQUENCE</scope>
    <source>
        <strain evidence="3">15G1-11</strain>
    </source>
</reference>
<proteinExistence type="predicted"/>
<dbReference type="InterPro" id="IPR038522">
    <property type="entry name" value="T4/T6SS_DotU_sf"/>
</dbReference>
<evidence type="ECO:0000313" key="3">
    <source>
        <dbReference type="EMBL" id="MCZ2720869.1"/>
    </source>
</evidence>
<evidence type="ECO:0000313" key="4">
    <source>
        <dbReference type="Proteomes" id="UP001149719"/>
    </source>
</evidence>
<feature type="transmembrane region" description="Helical" evidence="1">
    <location>
        <begin position="239"/>
        <end position="261"/>
    </location>
</feature>
<dbReference type="PANTHER" id="PTHR38033:SF1">
    <property type="entry name" value="DOTU FAMILY TYPE IV_VI SECRETION SYSTEM PROTEIN"/>
    <property type="match status" value="1"/>
</dbReference>
<evidence type="ECO:0000256" key="1">
    <source>
        <dbReference type="SAM" id="Phobius"/>
    </source>
</evidence>
<sequence>MNEFLDEDTVAIEQSAKVTKKSLDDIGAFLETANTLKNHAKYTADLQKYNFFENPIMSACSEVLSLTVSIGRMSCPNDLFLFRNGLKRAITDLKYKVSLLDYPASVPDKTCFLFCIMLDEQILHSEWGEESGWENQTLVSELFGIKNGGEQFYAVTERALSQPVLLADLIELIYVLLKMGFQGQFRGTNSHQIDMLVQRLETTIFSKHLMTEPKNGYGINMSPDISHLKLTRPKRPVKYWQQFSIFGLLIVIVLGAVSYWYDTTLPQRARDFYALEKFTDTYYSAKNSQATEYTYTSTVEEMEAAISLYGRPNNINEND</sequence>
<dbReference type="PANTHER" id="PTHR38033">
    <property type="entry name" value="MEMBRANE PROTEIN-RELATED"/>
    <property type="match status" value="1"/>
</dbReference>
<keyword evidence="1" id="KW-0472">Membrane</keyword>
<dbReference type="RefSeq" id="WP_269123099.1">
    <property type="nucleotide sequence ID" value="NZ_JAPUBN010000011.1"/>
</dbReference>
<dbReference type="Gene3D" id="1.25.40.590">
    <property type="entry name" value="Type IV / VI secretion system, DotU"/>
    <property type="match status" value="1"/>
</dbReference>
<keyword evidence="4" id="KW-1185">Reference proteome</keyword>